<proteinExistence type="predicted"/>
<gene>
    <name evidence="2" type="ORF">MVEN_02189000</name>
</gene>
<evidence type="ECO:0000313" key="2">
    <source>
        <dbReference type="EMBL" id="KAF7336403.1"/>
    </source>
</evidence>
<evidence type="ECO:0000256" key="1">
    <source>
        <dbReference type="SAM" id="Phobius"/>
    </source>
</evidence>
<keyword evidence="3" id="KW-1185">Reference proteome</keyword>
<accession>A0A8H7CIA5</accession>
<comment type="caution">
    <text evidence="2">The sequence shown here is derived from an EMBL/GenBank/DDBJ whole genome shotgun (WGS) entry which is preliminary data.</text>
</comment>
<keyword evidence="1" id="KW-1133">Transmembrane helix</keyword>
<dbReference type="Proteomes" id="UP000620124">
    <property type="component" value="Unassembled WGS sequence"/>
</dbReference>
<dbReference type="AlphaFoldDB" id="A0A8H7CIA5"/>
<reference evidence="2" key="1">
    <citation type="submission" date="2020-05" db="EMBL/GenBank/DDBJ databases">
        <title>Mycena genomes resolve the evolution of fungal bioluminescence.</title>
        <authorList>
            <person name="Tsai I.J."/>
        </authorList>
    </citation>
    <scope>NUCLEOTIDE SEQUENCE</scope>
    <source>
        <strain evidence="2">CCC161011</strain>
    </source>
</reference>
<organism evidence="2 3">
    <name type="scientific">Mycena venus</name>
    <dbReference type="NCBI Taxonomy" id="2733690"/>
    <lineage>
        <taxon>Eukaryota</taxon>
        <taxon>Fungi</taxon>
        <taxon>Dikarya</taxon>
        <taxon>Basidiomycota</taxon>
        <taxon>Agaricomycotina</taxon>
        <taxon>Agaricomycetes</taxon>
        <taxon>Agaricomycetidae</taxon>
        <taxon>Agaricales</taxon>
        <taxon>Marasmiineae</taxon>
        <taxon>Mycenaceae</taxon>
        <taxon>Mycena</taxon>
    </lineage>
</organism>
<sequence>MGSVQVEKPDQALEASSKIEKGVKVAPENTFSVPDDGLKAWKTIAGVWLVMFASLGYLYSFGVYEDFYVVEYLTNHTWFHATCAQITIFSLQLQSKLKKQLLLPACRSLQLPTAFLQLVTCMQL</sequence>
<dbReference type="OrthoDB" id="6499973at2759"/>
<keyword evidence="1" id="KW-0812">Transmembrane</keyword>
<dbReference type="EMBL" id="JACAZI010000023">
    <property type="protein sequence ID" value="KAF7336403.1"/>
    <property type="molecule type" value="Genomic_DNA"/>
</dbReference>
<feature type="transmembrane region" description="Helical" evidence="1">
    <location>
        <begin position="44"/>
        <end position="64"/>
    </location>
</feature>
<name>A0A8H7CIA5_9AGAR</name>
<keyword evidence="1" id="KW-0472">Membrane</keyword>
<evidence type="ECO:0000313" key="3">
    <source>
        <dbReference type="Proteomes" id="UP000620124"/>
    </source>
</evidence>
<protein>
    <submittedName>
        <fullName evidence="2">MFS general substrate transporter</fullName>
    </submittedName>
</protein>